<dbReference type="GO" id="GO:0004252">
    <property type="term" value="F:serine-type endopeptidase activity"/>
    <property type="evidence" value="ECO:0007669"/>
    <property type="project" value="InterPro"/>
</dbReference>
<dbReference type="SUPFAM" id="SSF52743">
    <property type="entry name" value="Subtilisin-like"/>
    <property type="match status" value="1"/>
</dbReference>
<dbReference type="AlphaFoldDB" id="A0A835LPA1"/>
<dbReference type="Gene3D" id="3.40.50.200">
    <property type="entry name" value="Peptidase S8/S53 domain"/>
    <property type="match status" value="1"/>
</dbReference>
<proteinExistence type="inferred from homology"/>
<gene>
    <name evidence="4" type="ORF">IFM89_029894</name>
</gene>
<comment type="similarity">
    <text evidence="1">Belongs to the peptidase S8 family.</text>
</comment>
<comment type="caution">
    <text evidence="4">The sequence shown here is derived from an EMBL/GenBank/DDBJ whole genome shotgun (WGS) entry which is preliminary data.</text>
</comment>
<evidence type="ECO:0000256" key="3">
    <source>
        <dbReference type="SAM" id="MobiDB-lite"/>
    </source>
</evidence>
<feature type="region of interest" description="Disordered" evidence="3">
    <location>
        <begin position="227"/>
        <end position="247"/>
    </location>
</feature>
<dbReference type="InterPro" id="IPR036852">
    <property type="entry name" value="Peptidase_S8/S53_dom_sf"/>
</dbReference>
<dbReference type="GO" id="GO:0006508">
    <property type="term" value="P:proteolysis"/>
    <property type="evidence" value="ECO:0007669"/>
    <property type="project" value="InterPro"/>
</dbReference>
<keyword evidence="5" id="KW-1185">Reference proteome</keyword>
<dbReference type="PANTHER" id="PTHR10795">
    <property type="entry name" value="PROPROTEIN CONVERTASE SUBTILISIN/KEXIN"/>
    <property type="match status" value="1"/>
</dbReference>
<organism evidence="4 5">
    <name type="scientific">Coptis chinensis</name>
    <dbReference type="NCBI Taxonomy" id="261450"/>
    <lineage>
        <taxon>Eukaryota</taxon>
        <taxon>Viridiplantae</taxon>
        <taxon>Streptophyta</taxon>
        <taxon>Embryophyta</taxon>
        <taxon>Tracheophyta</taxon>
        <taxon>Spermatophyta</taxon>
        <taxon>Magnoliopsida</taxon>
        <taxon>Ranunculales</taxon>
        <taxon>Ranunculaceae</taxon>
        <taxon>Coptidoideae</taxon>
        <taxon>Coptis</taxon>
    </lineage>
</organism>
<dbReference type="InterPro" id="IPR045051">
    <property type="entry name" value="SBT"/>
</dbReference>
<evidence type="ECO:0000256" key="2">
    <source>
        <dbReference type="ARBA" id="ARBA00022729"/>
    </source>
</evidence>
<protein>
    <recommendedName>
        <fullName evidence="6">Peptidase S8/S53 domain-containing protein</fullName>
    </recommendedName>
</protein>
<name>A0A835LPA1_9MAGN</name>
<reference evidence="4 5" key="1">
    <citation type="submission" date="2020-10" db="EMBL/GenBank/DDBJ databases">
        <title>The Coptis chinensis genome and diversification of protoberbering-type alkaloids.</title>
        <authorList>
            <person name="Wang B."/>
            <person name="Shu S."/>
            <person name="Song C."/>
            <person name="Liu Y."/>
        </authorList>
    </citation>
    <scope>NUCLEOTIDE SEQUENCE [LARGE SCALE GENOMIC DNA]</scope>
    <source>
        <strain evidence="4">HL-2020</strain>
        <tissue evidence="4">Leaf</tissue>
    </source>
</reference>
<dbReference type="OrthoDB" id="1726373at2759"/>
<evidence type="ECO:0000313" key="4">
    <source>
        <dbReference type="EMBL" id="KAF9598644.1"/>
    </source>
</evidence>
<sequence length="323" mass="35677">MLVSNLNPVRVVLVLNRSNKYLTKHIKQGGGKPRIEILPGKARPIGDWGQEWINELGMIAKDDMPPFAHKWKDVDDDARTLLHEKVLNVSEKTKYSRSCLTTSHRGGSKSFIRALADMVFFGVYEDTIYTLHTTRTPRFLGLQTNMGLPTIDRSKDIDQRPMDVIIRVLSTSGVWPEWKSFDDSKMEPVPSHWKGECESGPDFSSSLCNKKLIGAHSFSKGFKMASSGSTTKKPLEENESPCDQDGHGMHTASTVAESHVANASLLGYTRGTAHDGVDVLSLSLGGGSAPYYCDTIAIDAFTAVEKVDFTDPSCVEKAFGFRF</sequence>
<keyword evidence="2" id="KW-0732">Signal</keyword>
<accession>A0A835LPA1</accession>
<evidence type="ECO:0000256" key="1">
    <source>
        <dbReference type="ARBA" id="ARBA00011073"/>
    </source>
</evidence>
<evidence type="ECO:0000313" key="5">
    <source>
        <dbReference type="Proteomes" id="UP000631114"/>
    </source>
</evidence>
<evidence type="ECO:0008006" key="6">
    <source>
        <dbReference type="Google" id="ProtNLM"/>
    </source>
</evidence>
<dbReference type="EMBL" id="JADFTS010000007">
    <property type="protein sequence ID" value="KAF9598644.1"/>
    <property type="molecule type" value="Genomic_DNA"/>
</dbReference>
<dbReference type="Proteomes" id="UP000631114">
    <property type="component" value="Unassembled WGS sequence"/>
</dbReference>